<evidence type="ECO:0000313" key="4">
    <source>
        <dbReference type="Proteomes" id="UP000091820"/>
    </source>
</evidence>
<sequence>MVTMAYKGKYIDRSPNIRAGGKVIVPDAFVADSMKFYSHEEMGACIMRNKNCNDVVKEKMRGENVAFLPCAPDDSVKGILTPELSKTRWTSLREKFMEENSFKKHELGKAVPANSKPKEFTNENRTYGMKTLRSESIYDLIFPKKTVNEVNFEYMNFHDKYVISHNRYFPSEQVNRRYGKNFDKRSTFGAPYNVDISGRMVKKCLQHSTKEEIIHQAHKKFLNRTRAQVGQRLNRYELDIDLNTTLGKRYVMDACDARDLLEEIDPCVEVGTYTAIAYVNMVRHSLFKRSDFQMQDLKTYFRLYDENNTGYLSMHDILQAMGDLQIHNM</sequence>
<evidence type="ECO:0000259" key="2">
    <source>
        <dbReference type="PROSITE" id="PS50222"/>
    </source>
</evidence>
<dbReference type="AlphaFoldDB" id="A0A1A9WEY7"/>
<dbReference type="InterPro" id="IPR011992">
    <property type="entry name" value="EF-hand-dom_pair"/>
</dbReference>
<reference evidence="4" key="1">
    <citation type="submission" date="2014-03" db="EMBL/GenBank/DDBJ databases">
        <authorList>
            <person name="Aksoy S."/>
            <person name="Warren W."/>
            <person name="Wilson R.K."/>
        </authorList>
    </citation>
    <scope>NUCLEOTIDE SEQUENCE [LARGE SCALE GENOMIC DNA]</scope>
    <source>
        <strain evidence="4">IAEA</strain>
    </source>
</reference>
<organism evidence="3 4">
    <name type="scientific">Glossina brevipalpis</name>
    <dbReference type="NCBI Taxonomy" id="37001"/>
    <lineage>
        <taxon>Eukaryota</taxon>
        <taxon>Metazoa</taxon>
        <taxon>Ecdysozoa</taxon>
        <taxon>Arthropoda</taxon>
        <taxon>Hexapoda</taxon>
        <taxon>Insecta</taxon>
        <taxon>Pterygota</taxon>
        <taxon>Neoptera</taxon>
        <taxon>Endopterygota</taxon>
        <taxon>Diptera</taxon>
        <taxon>Brachycera</taxon>
        <taxon>Muscomorpha</taxon>
        <taxon>Hippoboscoidea</taxon>
        <taxon>Glossinidae</taxon>
        <taxon>Glossina</taxon>
    </lineage>
</organism>
<name>A0A1A9WEY7_9MUSC</name>
<evidence type="ECO:0000256" key="1">
    <source>
        <dbReference type="ARBA" id="ARBA00022837"/>
    </source>
</evidence>
<protein>
    <recommendedName>
        <fullName evidence="2">EF-hand domain-containing protein</fullName>
    </recommendedName>
</protein>
<accession>A0A1A9WEY7</accession>
<keyword evidence="4" id="KW-1185">Reference proteome</keyword>
<dbReference type="PROSITE" id="PS50222">
    <property type="entry name" value="EF_HAND_2"/>
    <property type="match status" value="1"/>
</dbReference>
<dbReference type="Proteomes" id="UP000091820">
    <property type="component" value="Unassembled WGS sequence"/>
</dbReference>
<dbReference type="EnsemblMetazoa" id="GBRI017153-RA">
    <property type="protein sequence ID" value="GBRI017153-PA"/>
    <property type="gene ID" value="GBRI017153"/>
</dbReference>
<dbReference type="STRING" id="37001.A0A1A9WEY7"/>
<feature type="domain" description="EF-hand" evidence="2">
    <location>
        <begin position="292"/>
        <end position="327"/>
    </location>
</feature>
<evidence type="ECO:0000313" key="3">
    <source>
        <dbReference type="EnsemblMetazoa" id="GBRI017153-PA"/>
    </source>
</evidence>
<dbReference type="InterPro" id="IPR002048">
    <property type="entry name" value="EF_hand_dom"/>
</dbReference>
<proteinExistence type="predicted"/>
<reference evidence="3" key="2">
    <citation type="submission" date="2020-05" db="UniProtKB">
        <authorList>
            <consortium name="EnsemblMetazoa"/>
        </authorList>
    </citation>
    <scope>IDENTIFICATION</scope>
    <source>
        <strain evidence="3">IAEA</strain>
    </source>
</reference>
<dbReference type="VEuPathDB" id="VectorBase:GBRI017153"/>
<dbReference type="GO" id="GO:0005509">
    <property type="term" value="F:calcium ion binding"/>
    <property type="evidence" value="ECO:0007669"/>
    <property type="project" value="InterPro"/>
</dbReference>
<keyword evidence="1" id="KW-0106">Calcium</keyword>
<dbReference type="InterPro" id="IPR018247">
    <property type="entry name" value="EF_Hand_1_Ca_BS"/>
</dbReference>
<dbReference type="SUPFAM" id="SSF47473">
    <property type="entry name" value="EF-hand"/>
    <property type="match status" value="1"/>
</dbReference>
<dbReference type="PROSITE" id="PS00018">
    <property type="entry name" value="EF_HAND_1"/>
    <property type="match status" value="1"/>
</dbReference>